<feature type="transmembrane region" description="Helical" evidence="3">
    <location>
        <begin position="50"/>
        <end position="73"/>
    </location>
</feature>
<feature type="compositionally biased region" description="Acidic residues" evidence="2">
    <location>
        <begin position="1"/>
        <end position="14"/>
    </location>
</feature>
<evidence type="ECO:0000256" key="2">
    <source>
        <dbReference type="SAM" id="MobiDB-lite"/>
    </source>
</evidence>
<evidence type="ECO:0000256" key="3">
    <source>
        <dbReference type="SAM" id="Phobius"/>
    </source>
</evidence>
<keyword evidence="5" id="KW-1185">Reference proteome</keyword>
<feature type="region of interest" description="Disordered" evidence="2">
    <location>
        <begin position="138"/>
        <end position="200"/>
    </location>
</feature>
<evidence type="ECO:0000256" key="1">
    <source>
        <dbReference type="SAM" id="Coils"/>
    </source>
</evidence>
<keyword evidence="3" id="KW-1133">Transmembrane helix</keyword>
<keyword evidence="1" id="KW-0175">Coiled coil</keyword>
<proteinExistence type="predicted"/>
<gene>
    <name evidence="4" type="ORF">GCM10007891_12730</name>
</gene>
<reference evidence="4" key="1">
    <citation type="journal article" date="2014" name="Int. J. Syst. Evol. Microbiol.">
        <title>Complete genome of a new Firmicutes species belonging to the dominant human colonic microbiota ('Ruminococcus bicirculans') reveals two chromosomes and a selective capacity to utilize plant glucans.</title>
        <authorList>
            <consortium name="NISC Comparative Sequencing Program"/>
            <person name="Wegmann U."/>
            <person name="Louis P."/>
            <person name="Goesmann A."/>
            <person name="Henrissat B."/>
            <person name="Duncan S.H."/>
            <person name="Flint H.J."/>
        </authorList>
    </citation>
    <scope>NUCLEOTIDE SEQUENCE</scope>
    <source>
        <strain evidence="4">NBRC 102424</strain>
    </source>
</reference>
<organism evidence="4 5">
    <name type="scientific">Methylophaga thalassica</name>
    <dbReference type="NCBI Taxonomy" id="40223"/>
    <lineage>
        <taxon>Bacteria</taxon>
        <taxon>Pseudomonadati</taxon>
        <taxon>Pseudomonadota</taxon>
        <taxon>Gammaproteobacteria</taxon>
        <taxon>Thiotrichales</taxon>
        <taxon>Piscirickettsiaceae</taxon>
        <taxon>Methylophaga</taxon>
    </lineage>
</organism>
<dbReference type="RefSeq" id="WP_284722799.1">
    <property type="nucleotide sequence ID" value="NZ_BSND01000004.1"/>
</dbReference>
<dbReference type="EMBL" id="BSND01000004">
    <property type="protein sequence ID" value="GLP99419.1"/>
    <property type="molecule type" value="Genomic_DNA"/>
</dbReference>
<name>A0ABQ5TTD6_9GAMM</name>
<feature type="coiled-coil region" evidence="1">
    <location>
        <begin position="207"/>
        <end position="241"/>
    </location>
</feature>
<comment type="caution">
    <text evidence="4">The sequence shown here is derived from an EMBL/GenBank/DDBJ whole genome shotgun (WGS) entry which is preliminary data.</text>
</comment>
<dbReference type="Proteomes" id="UP001161423">
    <property type="component" value="Unassembled WGS sequence"/>
</dbReference>
<feature type="compositionally biased region" description="Basic and acidic residues" evidence="2">
    <location>
        <begin position="21"/>
        <end position="39"/>
    </location>
</feature>
<feature type="region of interest" description="Disordered" evidence="2">
    <location>
        <begin position="92"/>
        <end position="111"/>
    </location>
</feature>
<feature type="region of interest" description="Disordered" evidence="2">
    <location>
        <begin position="1"/>
        <end position="41"/>
    </location>
</feature>
<evidence type="ECO:0000313" key="5">
    <source>
        <dbReference type="Proteomes" id="UP001161423"/>
    </source>
</evidence>
<accession>A0ABQ5TTD6</accession>
<keyword evidence="3" id="KW-0472">Membrane</keyword>
<feature type="compositionally biased region" description="Polar residues" evidence="2">
    <location>
        <begin position="171"/>
        <end position="200"/>
    </location>
</feature>
<sequence length="299" mass="32311">MAEDNNDIIEEATDESPSPEPEQRSERDNDSKDKGDSKQKPKLLGLSTSLLIKIGIGLAALSLIGGLAAFFLMGSNDTAEEADPMLIEDGDAVSESDVTDPVSADNEEETALPPVDIDMESDEEESVTLPTVVKKQTDENGNIIPSDNLIDPLPDVDNSMAATDTAPESAPTVNDTSTGTDASPTNSSGTNTASTDTTSPDKLLKEVMALQQQLNKQQSTNQELIKQIQQLSNENKHLKNEDLTASDYVAPETPSFTDDKQAESSGDKLIQYQEYRYSQQHKLDIGPQWGEVKPDLGKN</sequence>
<reference evidence="4" key="2">
    <citation type="submission" date="2023-01" db="EMBL/GenBank/DDBJ databases">
        <title>Draft genome sequence of Methylophaga thalassica strain NBRC 102424.</title>
        <authorList>
            <person name="Sun Q."/>
            <person name="Mori K."/>
        </authorList>
    </citation>
    <scope>NUCLEOTIDE SEQUENCE</scope>
    <source>
        <strain evidence="4">NBRC 102424</strain>
    </source>
</reference>
<keyword evidence="3" id="KW-0812">Transmembrane</keyword>
<protein>
    <submittedName>
        <fullName evidence="4">Uncharacterized protein</fullName>
    </submittedName>
</protein>
<evidence type="ECO:0000313" key="4">
    <source>
        <dbReference type="EMBL" id="GLP99419.1"/>
    </source>
</evidence>